<evidence type="ECO:0008006" key="3">
    <source>
        <dbReference type="Google" id="ProtNLM"/>
    </source>
</evidence>
<evidence type="ECO:0000313" key="1">
    <source>
        <dbReference type="EMBL" id="TCN83626.1"/>
    </source>
</evidence>
<comment type="caution">
    <text evidence="1">The sequence shown here is derived from an EMBL/GenBank/DDBJ whole genome shotgun (WGS) entry which is preliminary data.</text>
</comment>
<dbReference type="PANTHER" id="PTHR35175">
    <property type="entry name" value="DUF1289 DOMAIN-CONTAINING PROTEIN"/>
    <property type="match status" value="1"/>
</dbReference>
<dbReference type="Pfam" id="PF06945">
    <property type="entry name" value="DUF1289"/>
    <property type="match status" value="1"/>
</dbReference>
<dbReference type="InterPro" id="IPR010710">
    <property type="entry name" value="DUF1289"/>
</dbReference>
<dbReference type="AlphaFoldDB" id="A0A4R2FEW8"/>
<proteinExistence type="predicted"/>
<dbReference type="Proteomes" id="UP000294832">
    <property type="component" value="Unassembled WGS sequence"/>
</dbReference>
<organism evidence="1 2">
    <name type="scientific">Shewanella fodinae</name>
    <dbReference type="NCBI Taxonomy" id="552357"/>
    <lineage>
        <taxon>Bacteria</taxon>
        <taxon>Pseudomonadati</taxon>
        <taxon>Pseudomonadota</taxon>
        <taxon>Gammaproteobacteria</taxon>
        <taxon>Alteromonadales</taxon>
        <taxon>Shewanellaceae</taxon>
        <taxon>Shewanella</taxon>
    </lineage>
</organism>
<dbReference type="PANTHER" id="PTHR35175:SF2">
    <property type="entry name" value="DUF1289 DOMAIN-CONTAINING PROTEIN"/>
    <property type="match status" value="1"/>
</dbReference>
<sequence length="75" mass="8308">MRVSRESVVDKSSVAATALASPCVRNCCLDHQDVCLGCGRTLDEILAWHDASDALKQQILKNCEKRQGLRSTSYR</sequence>
<reference evidence="1 2" key="1">
    <citation type="submission" date="2019-03" db="EMBL/GenBank/DDBJ databases">
        <title>Freshwater and sediment microbial communities from various areas in North America, analyzing microbe dynamics in response to fracking.</title>
        <authorList>
            <person name="Lamendella R."/>
        </authorList>
    </citation>
    <scope>NUCLEOTIDE SEQUENCE [LARGE SCALE GENOMIC DNA]</scope>
    <source>
        <strain evidence="1 2">74A</strain>
    </source>
</reference>
<gene>
    <name evidence="1" type="ORF">EDC91_11422</name>
</gene>
<protein>
    <recommendedName>
        <fullName evidence="3">Fe-S protein YdhL (DUF1289 family)</fullName>
    </recommendedName>
</protein>
<accession>A0A4R2FEW8</accession>
<name>A0A4R2FEW8_9GAMM</name>
<dbReference type="EMBL" id="SLWF01000014">
    <property type="protein sequence ID" value="TCN83626.1"/>
    <property type="molecule type" value="Genomic_DNA"/>
</dbReference>
<keyword evidence="2" id="KW-1185">Reference proteome</keyword>
<dbReference type="OrthoDB" id="9811423at2"/>
<evidence type="ECO:0000313" key="2">
    <source>
        <dbReference type="Proteomes" id="UP000294832"/>
    </source>
</evidence>